<evidence type="ECO:0000256" key="1">
    <source>
        <dbReference type="SAM" id="MobiDB-lite"/>
    </source>
</evidence>
<dbReference type="InParanoid" id="G4TIN9"/>
<dbReference type="STRING" id="1109443.G4TIN9"/>
<comment type="caution">
    <text evidence="3">The sequence shown here is derived from an EMBL/GenBank/DDBJ whole genome shotgun (WGS) entry which is preliminary data.</text>
</comment>
<keyword evidence="4" id="KW-1185">Reference proteome</keyword>
<feature type="transmembrane region" description="Helical" evidence="2">
    <location>
        <begin position="226"/>
        <end position="246"/>
    </location>
</feature>
<reference evidence="3 4" key="1">
    <citation type="journal article" date="2011" name="PLoS Pathog.">
        <title>Endophytic Life Strategies Decoded by Genome and Transcriptome Analyses of the Mutualistic Root Symbiont Piriformospora indica.</title>
        <authorList>
            <person name="Zuccaro A."/>
            <person name="Lahrmann U."/>
            <person name="Guldener U."/>
            <person name="Langen G."/>
            <person name="Pfiffi S."/>
            <person name="Biedenkopf D."/>
            <person name="Wong P."/>
            <person name="Samans B."/>
            <person name="Grimm C."/>
            <person name="Basiewicz M."/>
            <person name="Murat C."/>
            <person name="Martin F."/>
            <person name="Kogel K.H."/>
        </authorList>
    </citation>
    <scope>NUCLEOTIDE SEQUENCE [LARGE SCALE GENOMIC DNA]</scope>
    <source>
        <strain evidence="3 4">DSM 11827</strain>
    </source>
</reference>
<dbReference type="PANTHER" id="PTHR36840">
    <property type="entry name" value="BLL5714 PROTEIN"/>
    <property type="match status" value="1"/>
</dbReference>
<evidence type="ECO:0000313" key="3">
    <source>
        <dbReference type="EMBL" id="CCA71182.1"/>
    </source>
</evidence>
<feature type="transmembrane region" description="Helical" evidence="2">
    <location>
        <begin position="252"/>
        <end position="271"/>
    </location>
</feature>
<feature type="transmembrane region" description="Helical" evidence="2">
    <location>
        <begin position="133"/>
        <end position="154"/>
    </location>
</feature>
<dbReference type="InterPro" id="IPR010640">
    <property type="entry name" value="Low_temperature_requirement_A"/>
</dbReference>
<feature type="transmembrane region" description="Helical" evidence="2">
    <location>
        <begin position="193"/>
        <end position="214"/>
    </location>
</feature>
<dbReference type="Proteomes" id="UP000007148">
    <property type="component" value="Unassembled WGS sequence"/>
</dbReference>
<keyword evidence="2" id="KW-1133">Transmembrane helix</keyword>
<feature type="transmembrane region" description="Helical" evidence="2">
    <location>
        <begin position="412"/>
        <end position="433"/>
    </location>
</feature>
<keyword evidence="2" id="KW-0472">Membrane</keyword>
<keyword evidence="2" id="KW-0812">Transmembrane</keyword>
<dbReference type="eggNOG" id="ENOG502RZXZ">
    <property type="taxonomic scope" value="Eukaryota"/>
</dbReference>
<evidence type="ECO:0000313" key="4">
    <source>
        <dbReference type="Proteomes" id="UP000007148"/>
    </source>
</evidence>
<dbReference type="HOGENOM" id="CLU_022899_2_0_1"/>
<dbReference type="PANTHER" id="PTHR36840:SF1">
    <property type="entry name" value="BLL5714 PROTEIN"/>
    <property type="match status" value="1"/>
</dbReference>
<evidence type="ECO:0000256" key="2">
    <source>
        <dbReference type="SAM" id="Phobius"/>
    </source>
</evidence>
<accession>G4TIN9</accession>
<feature type="transmembrane region" description="Helical" evidence="2">
    <location>
        <begin position="445"/>
        <end position="464"/>
    </location>
</feature>
<dbReference type="OrthoDB" id="191995at2759"/>
<protein>
    <submittedName>
        <fullName evidence="3">Uncharacterized protein</fullName>
    </submittedName>
</protein>
<dbReference type="OMA" id="EHAMERT"/>
<feature type="transmembrane region" description="Helical" evidence="2">
    <location>
        <begin position="344"/>
        <end position="361"/>
    </location>
</feature>
<feature type="transmembrane region" description="Helical" evidence="2">
    <location>
        <begin position="373"/>
        <end position="392"/>
    </location>
</feature>
<name>G4TIN9_SERID</name>
<sequence>MTDQGRQELHETFSRYGAGHITFHDHDDNTADDASSNNGVRSLIKPFVIKQWLHRGKLYREKKERVPSRFELFFDLVFVAIAHNLSDVAAEHAGGPGLAQFILTFFPTWGLWSEFRSFVNASGTDDILQRAGILYMMALLIGYTANASAISIAYPVESAGEAATTEGVTEAVSHVLAAVLGESGTTMKSGRDMAIVAATVFYLLGRALRIAFLLMYAVTLPRFRTALLFASLHQIIGWLIYFPLLFVRSKTAVIVLASLGMAWDILARYLIGLNKVLGKQRKLADAEKGAAMYQQNADPSTLTQEDTGPNVVVQTCHNAFDKERGDSMKGSVPALNIEHFLERTAAFVVIVLGEMVLSVVYHANASQIGFNKVYGNAICGLIIAFNYCWLYFDAECSRRFLHAIRRHWFSGLTFTTLHFPLCASLILVSAALSRMTLNQDEISDALRWYFCGGLGTAMICLGALGMTHRGLDPNGTTRLGRRVQLGMRTAVGIIMICLPLADHHTLTPLKLAGICAALSSFLVIEETYGKLCRGEPISKPSASEEAAQKNQNEEFMEDEKLDEAKTKTD</sequence>
<organism evidence="3 4">
    <name type="scientific">Serendipita indica (strain DSM 11827)</name>
    <name type="common">Root endophyte fungus</name>
    <name type="synonym">Piriformospora indica</name>
    <dbReference type="NCBI Taxonomy" id="1109443"/>
    <lineage>
        <taxon>Eukaryota</taxon>
        <taxon>Fungi</taxon>
        <taxon>Dikarya</taxon>
        <taxon>Basidiomycota</taxon>
        <taxon>Agaricomycotina</taxon>
        <taxon>Agaricomycetes</taxon>
        <taxon>Sebacinales</taxon>
        <taxon>Serendipitaceae</taxon>
        <taxon>Serendipita</taxon>
    </lineage>
</organism>
<proteinExistence type="predicted"/>
<dbReference type="AlphaFoldDB" id="G4TIN9"/>
<dbReference type="EMBL" id="CAFZ01000109">
    <property type="protein sequence ID" value="CCA71182.1"/>
    <property type="molecule type" value="Genomic_DNA"/>
</dbReference>
<gene>
    <name evidence="3" type="ORF">PIIN_05118</name>
</gene>
<dbReference type="Pfam" id="PF06772">
    <property type="entry name" value="LtrA"/>
    <property type="match status" value="1"/>
</dbReference>
<feature type="region of interest" description="Disordered" evidence="1">
    <location>
        <begin position="535"/>
        <end position="569"/>
    </location>
</feature>